<dbReference type="PROSITE" id="PS50297">
    <property type="entry name" value="ANK_REP_REGION"/>
    <property type="match status" value="3"/>
</dbReference>
<dbReference type="InterPro" id="IPR013083">
    <property type="entry name" value="Znf_RING/FYVE/PHD"/>
</dbReference>
<dbReference type="Gene3D" id="1.25.40.20">
    <property type="entry name" value="Ankyrin repeat-containing domain"/>
    <property type="match status" value="1"/>
</dbReference>
<dbReference type="CDD" id="cd17720">
    <property type="entry name" value="BRCT_Bard1_rpt2"/>
    <property type="match status" value="1"/>
</dbReference>
<accession>A0ABM4CWH0</accession>
<dbReference type="PANTHER" id="PTHR24171">
    <property type="entry name" value="ANKYRIN REPEAT DOMAIN-CONTAINING PROTEIN 39-RELATED"/>
    <property type="match status" value="1"/>
</dbReference>
<feature type="repeat" description="ANK" evidence="6">
    <location>
        <begin position="388"/>
        <end position="420"/>
    </location>
</feature>
<feature type="compositionally biased region" description="Polar residues" evidence="8">
    <location>
        <begin position="156"/>
        <end position="173"/>
    </location>
</feature>
<dbReference type="InterPro" id="IPR017907">
    <property type="entry name" value="Znf_RING_CS"/>
</dbReference>
<dbReference type="PROSITE" id="PS50088">
    <property type="entry name" value="ANK_REPEAT"/>
    <property type="match status" value="3"/>
</dbReference>
<dbReference type="GeneID" id="101234293"/>
<dbReference type="CDD" id="cd17734">
    <property type="entry name" value="BRCT_Bard1_rpt1"/>
    <property type="match status" value="1"/>
</dbReference>
<dbReference type="PRINTS" id="PR01415">
    <property type="entry name" value="ANKYRIN"/>
</dbReference>
<dbReference type="PANTHER" id="PTHR24171:SF8">
    <property type="entry name" value="BRCA1-ASSOCIATED RING DOMAIN PROTEIN 1"/>
    <property type="match status" value="1"/>
</dbReference>
<dbReference type="SUPFAM" id="SSF52113">
    <property type="entry name" value="BRCT domain"/>
    <property type="match status" value="2"/>
</dbReference>
<keyword evidence="5 6" id="KW-0040">ANK repeat</keyword>
<feature type="domain" description="RING-type" evidence="9">
    <location>
        <begin position="25"/>
        <end position="64"/>
    </location>
</feature>
<feature type="domain" description="BRCT" evidence="10">
    <location>
        <begin position="606"/>
        <end position="655"/>
    </location>
</feature>
<evidence type="ECO:0000313" key="12">
    <source>
        <dbReference type="RefSeq" id="XP_065666286.1"/>
    </source>
</evidence>
<sequence>MDVSHDVDWSLTKEYLNVLMNLLTCSYCHNKLKEPCNFKMCDHYFCKNCAIILNNENAECPECKIALWKENLQLNLKIPDVLAICDKINSLIAKDKNVQVENENENEFLLEDKKQILSNCIKTNNQENDSQNLEVTSAHNAFKNDETKAKKKRSSRNNCKTKTSRRNATSVTKNIGDDRRKENDLLLEINIPLAFSNNKNQNSSIEKNCSDNEENVQKIEDHNKDISYQNEKSHIKSDRTDLLWHISKKPKLTYNKRVSLSKNNTSSTTKPFYTDNNEEYSIFDFKDDVSSTPVNLNSKRLSDTKKKDTTKLQKPQEMSSNKLQNQSALNQNSKNNQKQKPLATANKSLTKRNNKGETSLHTACIKGNLQKARDLLQLGADPNTKDNAGWTPLHEACNHGTVDIVKLLLSYGAILDMVAGEDHDTPLHDAVANNQVDVVKLLLKHAAPTNKRNRLGKLPIDYATTEEMKELFKENSLVVDKSYVEGNSFLVNDLVSPKVFVTTNLSEKENSNVSICCQQLGAKLQKDFNISVTHVICGADKSLLSVSRTMKYLLGLITGKWLVSYQWVLDSLAKKNWQNENDYEMKGTPGASNNIPMKSRINRLKYLPGLFEGCSFYFSGAYSVLSKDKLSELVKYGGGKILLREPKANDLTSIIPSSSRRKIDILPKNLSPVMIFHAKENSSQACCTEYIIYDPKMSPQHKKTYSPLLCSAPVSWLLDCVSCFEILDVRDDDQKN</sequence>
<keyword evidence="4" id="KW-0862">Zinc</keyword>
<dbReference type="PROSITE" id="PS50089">
    <property type="entry name" value="ZF_RING_2"/>
    <property type="match status" value="1"/>
</dbReference>
<evidence type="ECO:0000313" key="11">
    <source>
        <dbReference type="Proteomes" id="UP001652625"/>
    </source>
</evidence>
<evidence type="ECO:0000256" key="6">
    <source>
        <dbReference type="PROSITE-ProRule" id="PRU00023"/>
    </source>
</evidence>
<organism evidence="11 12">
    <name type="scientific">Hydra vulgaris</name>
    <name type="common">Hydra</name>
    <name type="synonym">Hydra attenuata</name>
    <dbReference type="NCBI Taxonomy" id="6087"/>
    <lineage>
        <taxon>Eukaryota</taxon>
        <taxon>Metazoa</taxon>
        <taxon>Cnidaria</taxon>
        <taxon>Hydrozoa</taxon>
        <taxon>Hydroidolina</taxon>
        <taxon>Anthoathecata</taxon>
        <taxon>Aplanulata</taxon>
        <taxon>Hydridae</taxon>
        <taxon>Hydra</taxon>
    </lineage>
</organism>
<feature type="domain" description="BRCT" evidence="10">
    <location>
        <begin position="499"/>
        <end position="585"/>
    </location>
</feature>
<evidence type="ECO:0000256" key="5">
    <source>
        <dbReference type="ARBA" id="ARBA00023043"/>
    </source>
</evidence>
<dbReference type="InterPro" id="IPR001841">
    <property type="entry name" value="Znf_RING"/>
</dbReference>
<dbReference type="SMART" id="SM00248">
    <property type="entry name" value="ANK"/>
    <property type="match status" value="3"/>
</dbReference>
<dbReference type="InterPro" id="IPR001357">
    <property type="entry name" value="BRCT_dom"/>
</dbReference>
<evidence type="ECO:0000259" key="10">
    <source>
        <dbReference type="PROSITE" id="PS50172"/>
    </source>
</evidence>
<dbReference type="SUPFAM" id="SSF48403">
    <property type="entry name" value="Ankyrin repeat"/>
    <property type="match status" value="1"/>
</dbReference>
<dbReference type="Pfam" id="PF00533">
    <property type="entry name" value="BRCT"/>
    <property type="match status" value="1"/>
</dbReference>
<keyword evidence="11" id="KW-1185">Reference proteome</keyword>
<dbReference type="PROSITE" id="PS00518">
    <property type="entry name" value="ZF_RING_1"/>
    <property type="match status" value="1"/>
</dbReference>
<feature type="repeat" description="ANK" evidence="6">
    <location>
        <begin position="355"/>
        <end position="387"/>
    </location>
</feature>
<proteinExistence type="predicted"/>
<protein>
    <submittedName>
        <fullName evidence="12">BRCA1-associated RING domain protein 1 isoform X3</fullName>
    </submittedName>
</protein>
<feature type="compositionally biased region" description="Polar residues" evidence="8">
    <location>
        <begin position="290"/>
        <end position="299"/>
    </location>
</feature>
<name>A0ABM4CWH0_HYDVU</name>
<feature type="repeat" description="ANK" evidence="6">
    <location>
        <begin position="422"/>
        <end position="454"/>
    </location>
</feature>
<keyword evidence="2" id="KW-0677">Repeat</keyword>
<keyword evidence="1" id="KW-0479">Metal-binding</keyword>
<reference evidence="12" key="1">
    <citation type="submission" date="2025-08" db="UniProtKB">
        <authorList>
            <consortium name="RefSeq"/>
        </authorList>
    </citation>
    <scope>IDENTIFICATION</scope>
</reference>
<feature type="region of interest" description="Disordered" evidence="8">
    <location>
        <begin position="290"/>
        <end position="358"/>
    </location>
</feature>
<dbReference type="RefSeq" id="XP_065666286.1">
    <property type="nucleotide sequence ID" value="XM_065810214.1"/>
</dbReference>
<feature type="compositionally biased region" description="Basic and acidic residues" evidence="8">
    <location>
        <begin position="300"/>
        <end position="311"/>
    </location>
</feature>
<evidence type="ECO:0000256" key="1">
    <source>
        <dbReference type="ARBA" id="ARBA00022723"/>
    </source>
</evidence>
<evidence type="ECO:0000256" key="7">
    <source>
        <dbReference type="PROSITE-ProRule" id="PRU00175"/>
    </source>
</evidence>
<dbReference type="PROSITE" id="PS50172">
    <property type="entry name" value="BRCT"/>
    <property type="match status" value="2"/>
</dbReference>
<feature type="region of interest" description="Disordered" evidence="8">
    <location>
        <begin position="138"/>
        <end position="177"/>
    </location>
</feature>
<feature type="compositionally biased region" description="Low complexity" evidence="8">
    <location>
        <begin position="319"/>
        <end position="340"/>
    </location>
</feature>
<dbReference type="InterPro" id="IPR036770">
    <property type="entry name" value="Ankyrin_rpt-contain_sf"/>
</dbReference>
<gene>
    <name evidence="12" type="primary">LOC101234293</name>
</gene>
<evidence type="ECO:0000256" key="2">
    <source>
        <dbReference type="ARBA" id="ARBA00022737"/>
    </source>
</evidence>
<evidence type="ECO:0000256" key="3">
    <source>
        <dbReference type="ARBA" id="ARBA00022771"/>
    </source>
</evidence>
<evidence type="ECO:0000256" key="4">
    <source>
        <dbReference type="ARBA" id="ARBA00022833"/>
    </source>
</evidence>
<evidence type="ECO:0000256" key="8">
    <source>
        <dbReference type="SAM" id="MobiDB-lite"/>
    </source>
</evidence>
<keyword evidence="3 7" id="KW-0863">Zinc-finger</keyword>
<dbReference type="Proteomes" id="UP001652625">
    <property type="component" value="Chromosome 11"/>
</dbReference>
<dbReference type="Pfam" id="PF12796">
    <property type="entry name" value="Ank_2"/>
    <property type="match status" value="1"/>
</dbReference>
<dbReference type="InterPro" id="IPR002110">
    <property type="entry name" value="Ankyrin_rpt"/>
</dbReference>
<dbReference type="InterPro" id="IPR036420">
    <property type="entry name" value="BRCT_dom_sf"/>
</dbReference>
<dbReference type="SUPFAM" id="SSF57850">
    <property type="entry name" value="RING/U-box"/>
    <property type="match status" value="1"/>
</dbReference>
<dbReference type="SMART" id="SM00292">
    <property type="entry name" value="BRCT"/>
    <property type="match status" value="2"/>
</dbReference>
<evidence type="ECO:0000259" key="9">
    <source>
        <dbReference type="PROSITE" id="PS50089"/>
    </source>
</evidence>
<dbReference type="Gene3D" id="3.30.40.10">
    <property type="entry name" value="Zinc/RING finger domain, C3HC4 (zinc finger)"/>
    <property type="match status" value="1"/>
</dbReference>
<dbReference type="Gene3D" id="3.40.50.10190">
    <property type="entry name" value="BRCT domain"/>
    <property type="match status" value="2"/>
</dbReference>